<evidence type="ECO:0000256" key="2">
    <source>
        <dbReference type="ARBA" id="ARBA00022679"/>
    </source>
</evidence>
<dbReference type="InterPro" id="IPR039369">
    <property type="entry name" value="LacA-like"/>
</dbReference>
<dbReference type="InterPro" id="IPR001451">
    <property type="entry name" value="Hexapep"/>
</dbReference>
<evidence type="ECO:0000313" key="8">
    <source>
        <dbReference type="Proteomes" id="UP000184038"/>
    </source>
</evidence>
<feature type="domain" description="Maltose/galactoside acetyltransferase" evidence="6">
    <location>
        <begin position="4"/>
        <end position="57"/>
    </location>
</feature>
<organism evidence="7 8">
    <name type="scientific">Anaerosporobacter mobilis DSM 15930</name>
    <dbReference type="NCBI Taxonomy" id="1120996"/>
    <lineage>
        <taxon>Bacteria</taxon>
        <taxon>Bacillati</taxon>
        <taxon>Bacillota</taxon>
        <taxon>Clostridia</taxon>
        <taxon>Lachnospirales</taxon>
        <taxon>Lachnospiraceae</taxon>
        <taxon>Anaerosporobacter</taxon>
    </lineage>
</organism>
<evidence type="ECO:0000259" key="6">
    <source>
        <dbReference type="SMART" id="SM01266"/>
    </source>
</evidence>
<dbReference type="EMBL" id="FRCP01000025">
    <property type="protein sequence ID" value="SHM99014.1"/>
    <property type="molecule type" value="Genomic_DNA"/>
</dbReference>
<dbReference type="Pfam" id="PF12464">
    <property type="entry name" value="Mac"/>
    <property type="match status" value="1"/>
</dbReference>
<dbReference type="Pfam" id="PF00132">
    <property type="entry name" value="Hexapep"/>
    <property type="match status" value="1"/>
</dbReference>
<keyword evidence="8" id="KW-1185">Reference proteome</keyword>
<evidence type="ECO:0000256" key="1">
    <source>
        <dbReference type="ARBA" id="ARBA00007274"/>
    </source>
</evidence>
<gene>
    <name evidence="7" type="ORF">SAMN02746066_04252</name>
</gene>
<dbReference type="PROSITE" id="PS00101">
    <property type="entry name" value="HEXAPEP_TRANSFERASES"/>
    <property type="match status" value="1"/>
</dbReference>
<reference evidence="7 8" key="1">
    <citation type="submission" date="2016-11" db="EMBL/GenBank/DDBJ databases">
        <authorList>
            <person name="Jaros S."/>
            <person name="Januszkiewicz K."/>
            <person name="Wedrychowicz H."/>
        </authorList>
    </citation>
    <scope>NUCLEOTIDE SEQUENCE [LARGE SCALE GENOMIC DNA]</scope>
    <source>
        <strain evidence="7 8">DSM 15930</strain>
    </source>
</reference>
<dbReference type="EC" id="2.3.1.-" evidence="5"/>
<proteinExistence type="inferred from homology"/>
<evidence type="ECO:0000313" key="7">
    <source>
        <dbReference type="EMBL" id="SHM99014.1"/>
    </source>
</evidence>
<evidence type="ECO:0000256" key="3">
    <source>
        <dbReference type="ARBA" id="ARBA00022737"/>
    </source>
</evidence>
<dbReference type="RefSeq" id="WP_073291158.1">
    <property type="nucleotide sequence ID" value="NZ_FRCP01000025.1"/>
</dbReference>
<dbReference type="STRING" id="1120996.SAMN02746066_04252"/>
<comment type="similarity">
    <text evidence="1 5">Belongs to the transferase hexapeptide repeat family.</text>
</comment>
<dbReference type="SUPFAM" id="SSF51161">
    <property type="entry name" value="Trimeric LpxA-like enzymes"/>
    <property type="match status" value="1"/>
</dbReference>
<evidence type="ECO:0000256" key="4">
    <source>
        <dbReference type="ARBA" id="ARBA00023315"/>
    </source>
</evidence>
<dbReference type="FunFam" id="2.160.10.10:FF:000025">
    <property type="entry name" value="Hexapeptide-repeat containing-acetyltransferase"/>
    <property type="match status" value="1"/>
</dbReference>
<protein>
    <recommendedName>
        <fullName evidence="5">Acetyltransferase</fullName>
        <ecNumber evidence="5">2.3.1.-</ecNumber>
    </recommendedName>
</protein>
<dbReference type="InterPro" id="IPR011004">
    <property type="entry name" value="Trimer_LpxA-like_sf"/>
</dbReference>
<dbReference type="GO" id="GO:0008870">
    <property type="term" value="F:galactoside O-acetyltransferase activity"/>
    <property type="evidence" value="ECO:0007669"/>
    <property type="project" value="TreeGrafter"/>
</dbReference>
<keyword evidence="4 5" id="KW-0012">Acyltransferase</keyword>
<dbReference type="AlphaFoldDB" id="A0A1M7N6D4"/>
<evidence type="ECO:0000256" key="5">
    <source>
        <dbReference type="RuleBase" id="RU367021"/>
    </source>
</evidence>
<dbReference type="PANTHER" id="PTHR43017">
    <property type="entry name" value="GALACTOSIDE O-ACETYLTRANSFERASE"/>
    <property type="match status" value="1"/>
</dbReference>
<name>A0A1M7N6D4_9FIRM</name>
<accession>A0A1M7N6D4</accession>
<dbReference type="InterPro" id="IPR024688">
    <property type="entry name" value="Mac_dom"/>
</dbReference>
<dbReference type="InterPro" id="IPR018357">
    <property type="entry name" value="Hexapep_transf_CS"/>
</dbReference>
<keyword evidence="3" id="KW-0677">Repeat</keyword>
<dbReference type="CDD" id="cd03357">
    <property type="entry name" value="LbH_MAT_GAT"/>
    <property type="match status" value="1"/>
</dbReference>
<keyword evidence="2 5" id="KW-0808">Transferase</keyword>
<sequence>MTMHERITNGKLYTDMCEGLPEERLHGKKMMKAFNDTAPDEVEYRAKLISEMLDQGKGCWIEPPFYFCYGKHISIGEGSYVNVNCNFIDDGQITIGKKVMFGPAVTIATVGHPINPQMREYMYTAPVTIEDNCWIGAGTTICPGVTIGEDSVIGAGSVVVHDIPANSIAVGNPCRVIREINEHDMEFYFKDRRIDVKDLEEEAKLREVK</sequence>
<dbReference type="PANTHER" id="PTHR43017:SF1">
    <property type="entry name" value="ACETYLTRANSFERASE YJL218W-RELATED"/>
    <property type="match status" value="1"/>
</dbReference>
<dbReference type="Proteomes" id="UP000184038">
    <property type="component" value="Unassembled WGS sequence"/>
</dbReference>
<dbReference type="SMART" id="SM01266">
    <property type="entry name" value="Mac"/>
    <property type="match status" value="1"/>
</dbReference>
<dbReference type="OrthoDB" id="9801697at2"/>
<dbReference type="Gene3D" id="2.160.10.10">
    <property type="entry name" value="Hexapeptide repeat proteins"/>
    <property type="match status" value="1"/>
</dbReference>